<evidence type="ECO:0000256" key="2">
    <source>
        <dbReference type="ARBA" id="ARBA00023315"/>
    </source>
</evidence>
<accession>A0A2N0W9D3</accession>
<feature type="domain" description="Phospholipid/glycerol acyltransferase" evidence="3">
    <location>
        <begin position="39"/>
        <end position="156"/>
    </location>
</feature>
<dbReference type="Proteomes" id="UP000233553">
    <property type="component" value="Unassembled WGS sequence"/>
</dbReference>
<dbReference type="AlphaFoldDB" id="A0A2N0W9D3"/>
<evidence type="ECO:0000313" key="5">
    <source>
        <dbReference type="Proteomes" id="UP000233553"/>
    </source>
</evidence>
<reference evidence="4 5" key="1">
    <citation type="submission" date="2017-12" db="EMBL/GenBank/DDBJ databases">
        <title>Draft Genome sequences of multiple microbial strains isolated from spacecraft associated surfaces.</title>
        <authorList>
            <person name="Seuylemezian A."/>
            <person name="Vaishampayan P."/>
            <person name="Venkateswaran K."/>
        </authorList>
    </citation>
    <scope>NUCLEOTIDE SEQUENCE [LARGE SCALE GENOMIC DNA]</scope>
    <source>
        <strain evidence="4 5">2P01AA</strain>
    </source>
</reference>
<keyword evidence="1" id="KW-0808">Transferase</keyword>
<proteinExistence type="predicted"/>
<dbReference type="PANTHER" id="PTHR22753:SF14">
    <property type="entry name" value="MONOACYLGLYCEROL_DIACYLGLYCEROL O-ACYLTRANSFERASE"/>
    <property type="match status" value="1"/>
</dbReference>
<evidence type="ECO:0000259" key="3">
    <source>
        <dbReference type="SMART" id="SM00563"/>
    </source>
</evidence>
<sequence>MDNFVPPEENYGKWGRDLERWYFDPVFLNSDQLNMSKPALFVGNHTLYGLLDVPLFVEHIREQHGIHLRSLGDRMHFHVPIWKDILTKGGMVLGSPENCHALMESGQSIIVFPGGAREVMRRKGEKYQLIWKKRTGFARLAIEHGYDIIPFASVGADDCFHIVIDANDIQQNATAQKVLKAFKLNDKLRGGDILPPIPVGVGYLPIPKPQRFYFSFGERISTLNVADDEQGIWDIREQVAQSIEVQISELKKYRSTDKKQNWSWLRKKLTKNFDE</sequence>
<evidence type="ECO:0000313" key="4">
    <source>
        <dbReference type="EMBL" id="PKF31070.1"/>
    </source>
</evidence>
<dbReference type="RefSeq" id="WP_101237749.1">
    <property type="nucleotide sequence ID" value="NZ_PISJ01000030.1"/>
</dbReference>
<dbReference type="Pfam" id="PF03982">
    <property type="entry name" value="DAGAT"/>
    <property type="match status" value="1"/>
</dbReference>
<dbReference type="EMBL" id="PISJ01000030">
    <property type="protein sequence ID" value="PKF31070.1"/>
    <property type="molecule type" value="Genomic_DNA"/>
</dbReference>
<name>A0A2N0W9D3_9GAMM</name>
<comment type="caution">
    <text evidence="4">The sequence shown here is derived from an EMBL/GenBank/DDBJ whole genome shotgun (WGS) entry which is preliminary data.</text>
</comment>
<dbReference type="SMART" id="SM00563">
    <property type="entry name" value="PlsC"/>
    <property type="match status" value="1"/>
</dbReference>
<dbReference type="InterPro" id="IPR002123">
    <property type="entry name" value="Plipid/glycerol_acylTrfase"/>
</dbReference>
<dbReference type="GO" id="GO:0008374">
    <property type="term" value="F:O-acyltransferase activity"/>
    <property type="evidence" value="ECO:0007669"/>
    <property type="project" value="InterPro"/>
</dbReference>
<keyword evidence="2" id="KW-0012">Acyltransferase</keyword>
<dbReference type="SUPFAM" id="SSF69593">
    <property type="entry name" value="Glycerol-3-phosphate (1)-acyltransferase"/>
    <property type="match status" value="1"/>
</dbReference>
<dbReference type="PANTHER" id="PTHR22753">
    <property type="entry name" value="TRANSMEMBRANE PROTEIN 68"/>
    <property type="match status" value="1"/>
</dbReference>
<gene>
    <name evidence="4" type="ORF">CW311_21025</name>
</gene>
<dbReference type="InterPro" id="IPR007130">
    <property type="entry name" value="DAGAT"/>
</dbReference>
<evidence type="ECO:0000256" key="1">
    <source>
        <dbReference type="ARBA" id="ARBA00022679"/>
    </source>
</evidence>
<dbReference type="CDD" id="cd07987">
    <property type="entry name" value="LPLAT_MGAT-like"/>
    <property type="match status" value="1"/>
</dbReference>
<dbReference type="GO" id="GO:0016020">
    <property type="term" value="C:membrane"/>
    <property type="evidence" value="ECO:0007669"/>
    <property type="project" value="TreeGrafter"/>
</dbReference>
<organism evidence="4 5">
    <name type="scientific">Acinetobacter proteolyticus</name>
    <dbReference type="NCBI Taxonomy" id="1776741"/>
    <lineage>
        <taxon>Bacteria</taxon>
        <taxon>Pseudomonadati</taxon>
        <taxon>Pseudomonadota</taxon>
        <taxon>Gammaproteobacteria</taxon>
        <taxon>Moraxellales</taxon>
        <taxon>Moraxellaceae</taxon>
        <taxon>Acinetobacter</taxon>
    </lineage>
</organism>
<protein>
    <recommendedName>
        <fullName evidence="3">Phospholipid/glycerol acyltransferase domain-containing protein</fullName>
    </recommendedName>
</protein>